<dbReference type="PANTHER" id="PTHR43197:SF1">
    <property type="entry name" value="UTP--GLUCOSE-1-PHOSPHATE URIDYLYLTRANSFERASE"/>
    <property type="match status" value="1"/>
</dbReference>
<evidence type="ECO:0000256" key="3">
    <source>
        <dbReference type="ARBA" id="ARBA00022679"/>
    </source>
</evidence>
<evidence type="ECO:0000256" key="1">
    <source>
        <dbReference type="ARBA" id="ARBA00006890"/>
    </source>
</evidence>
<keyword evidence="3" id="KW-0808">Transferase</keyword>
<dbReference type="OrthoDB" id="9803306at2"/>
<dbReference type="GO" id="GO:0003983">
    <property type="term" value="F:UTP:glucose-1-phosphate uridylyltransferase activity"/>
    <property type="evidence" value="ECO:0007669"/>
    <property type="project" value="UniProtKB-EC"/>
</dbReference>
<dbReference type="Pfam" id="PF00483">
    <property type="entry name" value="NTP_transferase"/>
    <property type="match status" value="1"/>
</dbReference>
<comment type="caution">
    <text evidence="7">The sequence shown here is derived from an EMBL/GenBank/DDBJ whole genome shotgun (WGS) entry which is preliminary data.</text>
</comment>
<proteinExistence type="inferred from homology"/>
<comment type="similarity">
    <text evidence="1">Belongs to the UDPGP type 2 family.</text>
</comment>
<evidence type="ECO:0000313" key="8">
    <source>
        <dbReference type="Proteomes" id="UP000282312"/>
    </source>
</evidence>
<dbReference type="AlphaFoldDB" id="A0A3N9W9Q5"/>
<evidence type="ECO:0000256" key="4">
    <source>
        <dbReference type="ARBA" id="ARBA00022695"/>
    </source>
</evidence>
<comment type="catalytic activity">
    <reaction evidence="5">
        <text>alpha-D-glucose 1-phosphate + UTP + H(+) = UDP-alpha-D-glucose + diphosphate</text>
        <dbReference type="Rhea" id="RHEA:19889"/>
        <dbReference type="ChEBI" id="CHEBI:15378"/>
        <dbReference type="ChEBI" id="CHEBI:33019"/>
        <dbReference type="ChEBI" id="CHEBI:46398"/>
        <dbReference type="ChEBI" id="CHEBI:58601"/>
        <dbReference type="ChEBI" id="CHEBI:58885"/>
        <dbReference type="EC" id="2.7.7.9"/>
    </reaction>
</comment>
<evidence type="ECO:0000259" key="6">
    <source>
        <dbReference type="Pfam" id="PF00483"/>
    </source>
</evidence>
<feature type="domain" description="Nucleotidyl transferase" evidence="6">
    <location>
        <begin position="3"/>
        <end position="271"/>
    </location>
</feature>
<dbReference type="Gene3D" id="3.90.550.10">
    <property type="entry name" value="Spore Coat Polysaccharide Biosynthesis Protein SpsA, Chain A"/>
    <property type="match status" value="1"/>
</dbReference>
<dbReference type="EMBL" id="QGSZ01000317">
    <property type="protein sequence ID" value="RQW97564.1"/>
    <property type="molecule type" value="Genomic_DNA"/>
</dbReference>
<reference evidence="7 8" key="1">
    <citation type="submission" date="2018-05" db="EMBL/GenBank/DDBJ databases">
        <title>Micromonospora from Atacama Desert.</title>
        <authorList>
            <person name="Carro L."/>
            <person name="Goodfellow M."/>
            <person name="Klenk H.-P."/>
        </authorList>
    </citation>
    <scope>NUCLEOTIDE SEQUENCE [LARGE SCALE GENOMIC DNA]</scope>
    <source>
        <strain evidence="7 8">LB39</strain>
    </source>
</reference>
<gene>
    <name evidence="7" type="ORF">DLJ59_29030</name>
</gene>
<protein>
    <recommendedName>
        <fullName evidence="2">UTP--glucose-1-phosphate uridylyltransferase</fullName>
        <ecNumber evidence="2">2.7.7.9</ecNumber>
    </recommendedName>
</protein>
<dbReference type="InterPro" id="IPR029044">
    <property type="entry name" value="Nucleotide-diphossugar_trans"/>
</dbReference>
<evidence type="ECO:0000256" key="5">
    <source>
        <dbReference type="ARBA" id="ARBA00048128"/>
    </source>
</evidence>
<dbReference type="PANTHER" id="PTHR43197">
    <property type="entry name" value="UTP--GLUCOSE-1-PHOSPHATE URIDYLYLTRANSFERASE"/>
    <property type="match status" value="1"/>
</dbReference>
<organism evidence="7 8">
    <name type="scientific">Micromonospora inaquosa</name>
    <dbReference type="NCBI Taxonomy" id="2203716"/>
    <lineage>
        <taxon>Bacteria</taxon>
        <taxon>Bacillati</taxon>
        <taxon>Actinomycetota</taxon>
        <taxon>Actinomycetes</taxon>
        <taxon>Micromonosporales</taxon>
        <taxon>Micromonosporaceae</taxon>
        <taxon>Micromonospora</taxon>
    </lineage>
</organism>
<dbReference type="EC" id="2.7.7.9" evidence="2"/>
<accession>A0A3N9W9Q5</accession>
<dbReference type="RefSeq" id="WP_124776496.1">
    <property type="nucleotide sequence ID" value="NZ_QGSZ01000317.1"/>
</dbReference>
<sequence>MRAVIAVAGMGSRFFPIGKTINKCMLPILNQPVVAYAVADCVAAGAHEIAIVTAPGEIGRQVRHYFTEDHDLKDYFTARGWQDKYTPLADLHSQADFTFIEQPRDDRYGTALPAIVAADFIAGDDFLLVAGDDLLLRNDGGSDLADLAAARAAAGVPAALAAATVPGAEAHRYGILAPRVAEGHQLLDQLLEKPTTYGELTAYINISRTLLPADAMAYFQKLTPAPNGEYQATDAVIAFARDNDVLIHPVTGEYHDCGNPAGWLAANNAAAQAIVASGPRA</sequence>
<keyword evidence="4" id="KW-0548">Nucleotidyltransferase</keyword>
<dbReference type="InterPro" id="IPR005835">
    <property type="entry name" value="NTP_transferase_dom"/>
</dbReference>
<keyword evidence="8" id="KW-1185">Reference proteome</keyword>
<dbReference type="GO" id="GO:0006011">
    <property type="term" value="P:UDP-alpha-D-glucose metabolic process"/>
    <property type="evidence" value="ECO:0007669"/>
    <property type="project" value="InterPro"/>
</dbReference>
<dbReference type="SUPFAM" id="SSF53448">
    <property type="entry name" value="Nucleotide-diphospho-sugar transferases"/>
    <property type="match status" value="1"/>
</dbReference>
<dbReference type="InterPro" id="IPR005771">
    <property type="entry name" value="GalU_uridylyltTrfase_bac/arc"/>
</dbReference>
<dbReference type="Proteomes" id="UP000282312">
    <property type="component" value="Unassembled WGS sequence"/>
</dbReference>
<evidence type="ECO:0000256" key="2">
    <source>
        <dbReference type="ARBA" id="ARBA00012415"/>
    </source>
</evidence>
<evidence type="ECO:0000313" key="7">
    <source>
        <dbReference type="EMBL" id="RQW97564.1"/>
    </source>
</evidence>
<name>A0A3N9W9Q5_9ACTN</name>